<sequence>HKGSVNAVTLKVADPCTTRILNDDCPDCDEFLAADTLEGDVLEEGHLDTYGSCASIKDQISKLGNQSTGCAIGGTPSTWHNRNSEKKSITSVNLIPKESHKRDKNSLLQCEGIIKSEGTILRPAELEDNTKHTTPEHDESSETISNHSNSEKGTKSLPNYFPLQVLPPPGQQPDLKLPRCPVTSPTKRTSRL</sequence>
<dbReference type="ExpressionAtlas" id="A0A1D6NMK9">
    <property type="expression patterns" value="baseline and differential"/>
</dbReference>
<feature type="non-terminal residue" evidence="2">
    <location>
        <position position="1"/>
    </location>
</feature>
<gene>
    <name evidence="2" type="ORF">ZEAMMB73_Zm00001d044500</name>
</gene>
<proteinExistence type="predicted"/>
<feature type="region of interest" description="Disordered" evidence="1">
    <location>
        <begin position="121"/>
        <end position="192"/>
    </location>
</feature>
<name>A0A1D6NMK9_MAIZE</name>
<reference evidence="2" key="1">
    <citation type="submission" date="2015-12" db="EMBL/GenBank/DDBJ databases">
        <title>Update maize B73 reference genome by single molecule sequencing technologies.</title>
        <authorList>
            <consortium name="Maize Genome Sequencing Project"/>
            <person name="Ware D."/>
        </authorList>
    </citation>
    <scope>NUCLEOTIDE SEQUENCE [LARGE SCALE GENOMIC DNA]</scope>
    <source>
        <tissue evidence="2">Seedling</tissue>
    </source>
</reference>
<feature type="compositionally biased region" description="Basic and acidic residues" evidence="1">
    <location>
        <begin position="124"/>
        <end position="140"/>
    </location>
</feature>
<feature type="compositionally biased region" description="Polar residues" evidence="1">
    <location>
        <begin position="183"/>
        <end position="192"/>
    </location>
</feature>
<evidence type="ECO:0000256" key="1">
    <source>
        <dbReference type="SAM" id="MobiDB-lite"/>
    </source>
</evidence>
<organism evidence="2">
    <name type="scientific">Zea mays</name>
    <name type="common">Maize</name>
    <dbReference type="NCBI Taxonomy" id="4577"/>
    <lineage>
        <taxon>Eukaryota</taxon>
        <taxon>Viridiplantae</taxon>
        <taxon>Streptophyta</taxon>
        <taxon>Embryophyta</taxon>
        <taxon>Tracheophyta</taxon>
        <taxon>Spermatophyta</taxon>
        <taxon>Magnoliopsida</taxon>
        <taxon>Liliopsida</taxon>
        <taxon>Poales</taxon>
        <taxon>Poaceae</taxon>
        <taxon>PACMAD clade</taxon>
        <taxon>Panicoideae</taxon>
        <taxon>Andropogonodae</taxon>
        <taxon>Andropogoneae</taxon>
        <taxon>Tripsacinae</taxon>
        <taxon>Zea</taxon>
    </lineage>
</organism>
<protein>
    <submittedName>
        <fullName evidence="2">Tudor/PWWP/MBT superfamily protein</fullName>
    </submittedName>
</protein>
<dbReference type="EMBL" id="CM007649">
    <property type="protein sequence ID" value="ONM41406.1"/>
    <property type="molecule type" value="Genomic_DNA"/>
</dbReference>
<accession>A0A1D6NMK9</accession>
<dbReference type="AlphaFoldDB" id="A0A1D6NMK9"/>
<evidence type="ECO:0000313" key="2">
    <source>
        <dbReference type="EMBL" id="ONM41406.1"/>
    </source>
</evidence>